<feature type="transmembrane region" description="Helical" evidence="5">
    <location>
        <begin position="474"/>
        <end position="493"/>
    </location>
</feature>
<name>A0AAJ2EWD9_9PSED</name>
<dbReference type="Gene3D" id="1.20.1720.10">
    <property type="entry name" value="Multidrug resistance protein D"/>
    <property type="match status" value="1"/>
</dbReference>
<feature type="transmembrane region" description="Helical" evidence="5">
    <location>
        <begin position="103"/>
        <end position="125"/>
    </location>
</feature>
<dbReference type="InterPro" id="IPR001958">
    <property type="entry name" value="Tet-R_TetA/multi-R_MdtG-like"/>
</dbReference>
<dbReference type="PROSITE" id="PS50850">
    <property type="entry name" value="MFS"/>
    <property type="match status" value="1"/>
</dbReference>
<feature type="transmembrane region" description="Helical" evidence="5">
    <location>
        <begin position="165"/>
        <end position="186"/>
    </location>
</feature>
<feature type="transmembrane region" description="Helical" evidence="5">
    <location>
        <begin position="268"/>
        <end position="287"/>
    </location>
</feature>
<evidence type="ECO:0000256" key="5">
    <source>
        <dbReference type="SAM" id="Phobius"/>
    </source>
</evidence>
<dbReference type="InterPro" id="IPR011701">
    <property type="entry name" value="MFS"/>
</dbReference>
<evidence type="ECO:0000256" key="4">
    <source>
        <dbReference type="ARBA" id="ARBA00023136"/>
    </source>
</evidence>
<reference evidence="7" key="1">
    <citation type="submission" date="2023-08" db="EMBL/GenBank/DDBJ databases">
        <title>Functional and genomic diversity of the sorghum phyllosphere microbiome.</title>
        <authorList>
            <person name="Shade A."/>
        </authorList>
    </citation>
    <scope>NUCLEOTIDE SEQUENCE</scope>
    <source>
        <strain evidence="7">SORGH_AS_0201</strain>
    </source>
</reference>
<evidence type="ECO:0000256" key="1">
    <source>
        <dbReference type="ARBA" id="ARBA00004141"/>
    </source>
</evidence>
<dbReference type="SUPFAM" id="SSF103473">
    <property type="entry name" value="MFS general substrate transporter"/>
    <property type="match status" value="1"/>
</dbReference>
<evidence type="ECO:0000256" key="3">
    <source>
        <dbReference type="ARBA" id="ARBA00022989"/>
    </source>
</evidence>
<dbReference type="GO" id="GO:0016020">
    <property type="term" value="C:membrane"/>
    <property type="evidence" value="ECO:0007669"/>
    <property type="project" value="UniProtKB-SubCell"/>
</dbReference>
<feature type="transmembrane region" description="Helical" evidence="5">
    <location>
        <begin position="299"/>
        <end position="320"/>
    </location>
</feature>
<feature type="transmembrane region" description="Helical" evidence="5">
    <location>
        <begin position="78"/>
        <end position="97"/>
    </location>
</feature>
<evidence type="ECO:0000256" key="2">
    <source>
        <dbReference type="ARBA" id="ARBA00022692"/>
    </source>
</evidence>
<dbReference type="EMBL" id="JAVJAF010000001">
    <property type="protein sequence ID" value="MDR6234479.1"/>
    <property type="molecule type" value="Genomic_DNA"/>
</dbReference>
<feature type="transmembrane region" description="Helical" evidence="5">
    <location>
        <begin position="404"/>
        <end position="427"/>
    </location>
</feature>
<keyword evidence="2 5" id="KW-0812">Transmembrane</keyword>
<dbReference type="RefSeq" id="WP_309758251.1">
    <property type="nucleotide sequence ID" value="NZ_JAVJAF010000001.1"/>
</dbReference>
<feature type="transmembrane region" description="Helical" evidence="5">
    <location>
        <begin position="198"/>
        <end position="217"/>
    </location>
</feature>
<keyword evidence="4 5" id="KW-0472">Membrane</keyword>
<dbReference type="PANTHER" id="PTHR42718:SF49">
    <property type="entry name" value="EXPORT PROTEIN"/>
    <property type="match status" value="1"/>
</dbReference>
<dbReference type="Gene3D" id="1.20.1250.20">
    <property type="entry name" value="MFS general substrate transporter like domains"/>
    <property type="match status" value="1"/>
</dbReference>
<dbReference type="AlphaFoldDB" id="A0AAJ2EWD9"/>
<comment type="caution">
    <text evidence="7">The sequence shown here is derived from an EMBL/GenBank/DDBJ whole genome shotgun (WGS) entry which is preliminary data.</text>
</comment>
<accession>A0AAJ2EWD9</accession>
<feature type="transmembrane region" description="Helical" evidence="5">
    <location>
        <begin position="361"/>
        <end position="383"/>
    </location>
</feature>
<feature type="domain" description="Major facilitator superfamily (MFS) profile" evidence="6">
    <location>
        <begin position="12"/>
        <end position="497"/>
    </location>
</feature>
<evidence type="ECO:0000313" key="7">
    <source>
        <dbReference type="EMBL" id="MDR6234479.1"/>
    </source>
</evidence>
<evidence type="ECO:0000313" key="8">
    <source>
        <dbReference type="Proteomes" id="UP001268036"/>
    </source>
</evidence>
<dbReference type="PANTHER" id="PTHR42718">
    <property type="entry name" value="MAJOR FACILITATOR SUPERFAMILY MULTIDRUG TRANSPORTER MFSC"/>
    <property type="match status" value="1"/>
</dbReference>
<protein>
    <submittedName>
        <fullName evidence="7">EmrB/QacA subfamily drug resistance transporter</fullName>
    </submittedName>
</protein>
<dbReference type="InterPro" id="IPR020846">
    <property type="entry name" value="MFS_dom"/>
</dbReference>
<dbReference type="Proteomes" id="UP001268036">
    <property type="component" value="Unassembled WGS sequence"/>
</dbReference>
<evidence type="ECO:0000259" key="6">
    <source>
        <dbReference type="PROSITE" id="PS50850"/>
    </source>
</evidence>
<gene>
    <name evidence="7" type="ORF">QE440_002220</name>
</gene>
<dbReference type="Pfam" id="PF07690">
    <property type="entry name" value="MFS_1"/>
    <property type="match status" value="1"/>
</dbReference>
<keyword evidence="3 5" id="KW-1133">Transmembrane helix</keyword>
<dbReference type="CDD" id="cd17321">
    <property type="entry name" value="MFS_MMR_MDR_like"/>
    <property type="match status" value="1"/>
</dbReference>
<organism evidence="7 8">
    <name type="scientific">Pseudomonas oryzihabitans</name>
    <dbReference type="NCBI Taxonomy" id="47885"/>
    <lineage>
        <taxon>Bacteria</taxon>
        <taxon>Pseudomonadati</taxon>
        <taxon>Pseudomonadota</taxon>
        <taxon>Gammaproteobacteria</taxon>
        <taxon>Pseudomonadales</taxon>
        <taxon>Pseudomonadaceae</taxon>
        <taxon>Pseudomonas</taxon>
    </lineage>
</organism>
<feature type="transmembrane region" description="Helical" evidence="5">
    <location>
        <begin position="137"/>
        <end position="159"/>
    </location>
</feature>
<comment type="subcellular location">
    <subcellularLocation>
        <location evidence="1">Membrane</location>
        <topology evidence="1">Multi-pass membrane protein</topology>
    </subcellularLocation>
</comment>
<dbReference type="GO" id="GO:0022857">
    <property type="term" value="F:transmembrane transporter activity"/>
    <property type="evidence" value="ECO:0007669"/>
    <property type="project" value="InterPro"/>
</dbReference>
<sequence>MPSLSLSRNGLALIAICLAALMLGLEITSVPAILPLLERALPASFRQLQWIMNAYTLAMSAVLMAMGTLGDRFGRKRIFIGGTLIFGAASLACGLATTAPLLIVARFLQGLAAAAMLACQIALLSQHFPEGAARGRAFGWWGIVFGTGLGFGPIVGAALATLASWSWVFLIHVGLAGVTVACALRGIEESANPATKHLDLAGMLTLSLAVFGLVYLITQGQLGAAATPAARLGLILSLGCLLLFVVIERRRAQPMFDFAVLRVRRFSGALLGASGMNFSFWPFVIYLPLYLHAVVGLDALATGGMVLAYTLPTILVPPLAERLLLRRGPGVVIPLGLGLIGLGFALLSLAATLGAGQIPALLPGCLLAGVGVGLTNTPVTNTATAALPVERSGMASGLDMSTRIFALALNIALMGAILLGGVAAHLATAATTLDGSGRESLAAAIAAGNLGLAQAQGVDLALARAALGQGVGWVTRYAAVCACGFALLSFLLLRPVGNGQRKCSTAGGEA</sequence>
<dbReference type="PRINTS" id="PR01035">
    <property type="entry name" value="TCRTETA"/>
</dbReference>
<proteinExistence type="predicted"/>
<feature type="transmembrane region" description="Helical" evidence="5">
    <location>
        <begin position="229"/>
        <end position="247"/>
    </location>
</feature>
<dbReference type="InterPro" id="IPR036259">
    <property type="entry name" value="MFS_trans_sf"/>
</dbReference>
<feature type="transmembrane region" description="Helical" evidence="5">
    <location>
        <begin position="48"/>
        <end position="66"/>
    </location>
</feature>
<feature type="transmembrane region" description="Helical" evidence="5">
    <location>
        <begin position="332"/>
        <end position="355"/>
    </location>
</feature>